<evidence type="ECO:0000313" key="2">
    <source>
        <dbReference type="EMBL" id="KAF2837009.1"/>
    </source>
</evidence>
<dbReference type="EMBL" id="MU006101">
    <property type="protein sequence ID" value="KAF2837009.1"/>
    <property type="molecule type" value="Genomic_DNA"/>
</dbReference>
<protein>
    <submittedName>
        <fullName evidence="2">Uncharacterized protein</fullName>
    </submittedName>
</protein>
<dbReference type="AlphaFoldDB" id="A0A9P4S6I9"/>
<name>A0A9P4S6I9_9PEZI</name>
<comment type="caution">
    <text evidence="2">The sequence shown here is derived from an EMBL/GenBank/DDBJ whole genome shotgun (WGS) entry which is preliminary data.</text>
</comment>
<keyword evidence="3" id="KW-1185">Reference proteome</keyword>
<organism evidence="2 3">
    <name type="scientific">Patellaria atrata CBS 101060</name>
    <dbReference type="NCBI Taxonomy" id="1346257"/>
    <lineage>
        <taxon>Eukaryota</taxon>
        <taxon>Fungi</taxon>
        <taxon>Dikarya</taxon>
        <taxon>Ascomycota</taxon>
        <taxon>Pezizomycotina</taxon>
        <taxon>Dothideomycetes</taxon>
        <taxon>Dothideomycetes incertae sedis</taxon>
        <taxon>Patellariales</taxon>
        <taxon>Patellariaceae</taxon>
        <taxon>Patellaria</taxon>
    </lineage>
</organism>
<evidence type="ECO:0000256" key="1">
    <source>
        <dbReference type="SAM" id="Phobius"/>
    </source>
</evidence>
<dbReference type="Proteomes" id="UP000799429">
    <property type="component" value="Unassembled WGS sequence"/>
</dbReference>
<sequence length="136" mass="15012">MTSIFRVTSTRVSNYISSMAMAWIITVFPKVDLGLTTIAEIGNGSNLTSALLFLLLLRFLDKILTFLAYCARTLHSIAHTMVFISILMASLAKTYVARELLATIVIEVFEWLEAALGGLVERVKALRNGSPEGEKE</sequence>
<evidence type="ECO:0000313" key="3">
    <source>
        <dbReference type="Proteomes" id="UP000799429"/>
    </source>
</evidence>
<gene>
    <name evidence="2" type="ORF">M501DRAFT_996154</name>
</gene>
<keyword evidence="1" id="KW-0472">Membrane</keyword>
<accession>A0A9P4S6I9</accession>
<feature type="transmembrane region" description="Helical" evidence="1">
    <location>
        <begin position="12"/>
        <end position="31"/>
    </location>
</feature>
<proteinExistence type="predicted"/>
<feature type="transmembrane region" description="Helical" evidence="1">
    <location>
        <begin position="51"/>
        <end position="70"/>
    </location>
</feature>
<keyword evidence="1" id="KW-0812">Transmembrane</keyword>
<reference evidence="2" key="1">
    <citation type="journal article" date="2020" name="Stud. Mycol.">
        <title>101 Dothideomycetes genomes: a test case for predicting lifestyles and emergence of pathogens.</title>
        <authorList>
            <person name="Haridas S."/>
            <person name="Albert R."/>
            <person name="Binder M."/>
            <person name="Bloem J."/>
            <person name="Labutti K."/>
            <person name="Salamov A."/>
            <person name="Andreopoulos B."/>
            <person name="Baker S."/>
            <person name="Barry K."/>
            <person name="Bills G."/>
            <person name="Bluhm B."/>
            <person name="Cannon C."/>
            <person name="Castanera R."/>
            <person name="Culley D."/>
            <person name="Daum C."/>
            <person name="Ezra D."/>
            <person name="Gonzalez J."/>
            <person name="Henrissat B."/>
            <person name="Kuo A."/>
            <person name="Liang C."/>
            <person name="Lipzen A."/>
            <person name="Lutzoni F."/>
            <person name="Magnuson J."/>
            <person name="Mondo S."/>
            <person name="Nolan M."/>
            <person name="Ohm R."/>
            <person name="Pangilinan J."/>
            <person name="Park H.-J."/>
            <person name="Ramirez L."/>
            <person name="Alfaro M."/>
            <person name="Sun H."/>
            <person name="Tritt A."/>
            <person name="Yoshinaga Y."/>
            <person name="Zwiers L.-H."/>
            <person name="Turgeon B."/>
            <person name="Goodwin S."/>
            <person name="Spatafora J."/>
            <person name="Crous P."/>
            <person name="Grigoriev I."/>
        </authorList>
    </citation>
    <scope>NUCLEOTIDE SEQUENCE</scope>
    <source>
        <strain evidence="2">CBS 101060</strain>
    </source>
</reference>
<keyword evidence="1" id="KW-1133">Transmembrane helix</keyword>